<protein>
    <submittedName>
        <fullName evidence="1">Uncharacterized protein</fullName>
    </submittedName>
</protein>
<evidence type="ECO:0000313" key="2">
    <source>
        <dbReference type="Proteomes" id="UP000258613"/>
    </source>
</evidence>
<dbReference type="KEGG" id="nag:AArcMg_1797"/>
<organism evidence="1 2">
    <name type="scientific">Natrarchaeobaculum sulfurireducens</name>
    <dbReference type="NCBI Taxonomy" id="2044521"/>
    <lineage>
        <taxon>Archaea</taxon>
        <taxon>Methanobacteriati</taxon>
        <taxon>Methanobacteriota</taxon>
        <taxon>Stenosarchaea group</taxon>
        <taxon>Halobacteria</taxon>
        <taxon>Halobacteriales</taxon>
        <taxon>Natrialbaceae</taxon>
        <taxon>Natrarchaeobaculum</taxon>
    </lineage>
</organism>
<proteinExistence type="predicted"/>
<gene>
    <name evidence="1" type="ORF">AArcMg_1797</name>
</gene>
<dbReference type="AlphaFoldDB" id="A0A346PQL0"/>
<keyword evidence="2" id="KW-1185">Reference proteome</keyword>
<sequence length="201" mass="23230">MRQYIEIGADGINFISETQSLFDDEPVPTTTDTIEFDELPVENIRINNITRLEAVEGENGPESVRLEFETAERLNDNNVDENVAEGDFFERLEAETGIGFDQRKNEFVFDESKSDKKNFVGFIEFLFDEGYITEDDLPYSTPRSRKSYLINTEPKNQEGGEMQRVGKPKEGIYVPTYYGQEQKQNYMKLLVNDFVKGHHIN</sequence>
<reference evidence="2" key="1">
    <citation type="submission" date="2018-02" db="EMBL/GenBank/DDBJ databases">
        <title>Phenotypic and genomic properties of facultatively anaerobic sulfur-reducing natronoarchaea from hypersaline soda lakes.</title>
        <authorList>
            <person name="Sorokin D.Y."/>
            <person name="Kublanov I.V."/>
            <person name="Roman P."/>
            <person name="Sinninghe Damste J.S."/>
            <person name="Golyshin P.N."/>
            <person name="Rojo D."/>
            <person name="Ciordia S."/>
            <person name="Mena M.D.C."/>
            <person name="Ferrer M."/>
            <person name="Messina E."/>
            <person name="Smedile F."/>
            <person name="La Spada G."/>
            <person name="La Cono V."/>
            <person name="Yakimov M.M."/>
        </authorList>
    </citation>
    <scope>NUCLEOTIDE SEQUENCE [LARGE SCALE GENOMIC DNA]</scope>
    <source>
        <strain evidence="2">AArc-Mg</strain>
    </source>
</reference>
<accession>A0A346PQL0</accession>
<dbReference type="Proteomes" id="UP000258613">
    <property type="component" value="Chromosome"/>
</dbReference>
<evidence type="ECO:0000313" key="1">
    <source>
        <dbReference type="EMBL" id="AXR81805.1"/>
    </source>
</evidence>
<dbReference type="EMBL" id="CP027033">
    <property type="protein sequence ID" value="AXR81805.1"/>
    <property type="molecule type" value="Genomic_DNA"/>
</dbReference>
<name>A0A346PQL0_9EURY</name>